<evidence type="ECO:0000259" key="2">
    <source>
        <dbReference type="PROSITE" id="PS50943"/>
    </source>
</evidence>
<dbReference type="InterPro" id="IPR001387">
    <property type="entry name" value="Cro/C1-type_HTH"/>
</dbReference>
<dbReference type="PANTHER" id="PTHR36924">
    <property type="entry name" value="ANTITOXIN HIGA-1"/>
    <property type="match status" value="1"/>
</dbReference>
<proteinExistence type="predicted"/>
<sequence length="107" mass="12142">MNEKLKPIHPGEHLREDFMKPLGLSSNALARALEVTPTRINDIVRERRSISADTALRLAKFFGTDVQSWLNLQSHYDIQCAEDAVGSAINRIQPWQSSRQQENTLAK</sequence>
<dbReference type="RefSeq" id="WP_087148465.1">
    <property type="nucleotide sequence ID" value="NZ_FUKJ01000447.1"/>
</dbReference>
<dbReference type="Gene3D" id="1.10.260.40">
    <property type="entry name" value="lambda repressor-like DNA-binding domains"/>
    <property type="match status" value="1"/>
</dbReference>
<evidence type="ECO:0000313" key="4">
    <source>
        <dbReference type="Proteomes" id="UP000195442"/>
    </source>
</evidence>
<dbReference type="InterPro" id="IPR013430">
    <property type="entry name" value="Toxin_antidote_HigA"/>
</dbReference>
<dbReference type="CDD" id="cd00093">
    <property type="entry name" value="HTH_XRE"/>
    <property type="match status" value="1"/>
</dbReference>
<dbReference type="PANTHER" id="PTHR36924:SF1">
    <property type="entry name" value="ANTITOXIN HIGA-1"/>
    <property type="match status" value="1"/>
</dbReference>
<dbReference type="PROSITE" id="PS50943">
    <property type="entry name" value="HTH_CROC1"/>
    <property type="match status" value="1"/>
</dbReference>
<gene>
    <name evidence="3" type="primary">vapI</name>
    <name evidence="3" type="ORF">CRENPOLYSF2_800002</name>
</gene>
<dbReference type="GO" id="GO:0003677">
    <property type="term" value="F:DNA binding"/>
    <property type="evidence" value="ECO:0007669"/>
    <property type="project" value="UniProtKB-KW"/>
</dbReference>
<dbReference type="NCBIfam" id="TIGR02607">
    <property type="entry name" value="antidote_HigA"/>
    <property type="match status" value="1"/>
</dbReference>
<keyword evidence="1" id="KW-0238">DNA-binding</keyword>
<reference evidence="4" key="1">
    <citation type="submission" date="2017-02" db="EMBL/GenBank/DDBJ databases">
        <authorList>
            <person name="Daims H."/>
        </authorList>
    </citation>
    <scope>NUCLEOTIDE SEQUENCE [LARGE SCALE GENOMIC DNA]</scope>
</reference>
<keyword evidence="4" id="KW-1185">Reference proteome</keyword>
<protein>
    <submittedName>
        <fullName evidence="3">Virulence-associated protein I</fullName>
    </submittedName>
</protein>
<dbReference type="SUPFAM" id="SSF47413">
    <property type="entry name" value="lambda repressor-like DNA-binding domains"/>
    <property type="match status" value="1"/>
</dbReference>
<evidence type="ECO:0000256" key="1">
    <source>
        <dbReference type="ARBA" id="ARBA00023125"/>
    </source>
</evidence>
<dbReference type="OrthoDB" id="9793869at2"/>
<accession>A0A1R4HIA2</accession>
<evidence type="ECO:0000313" key="3">
    <source>
        <dbReference type="EMBL" id="SJM95955.1"/>
    </source>
</evidence>
<dbReference type="AlphaFoldDB" id="A0A1R4HIA2"/>
<organism evidence="3 4">
    <name type="scientific">Crenothrix polyspora</name>
    <dbReference type="NCBI Taxonomy" id="360316"/>
    <lineage>
        <taxon>Bacteria</taxon>
        <taxon>Pseudomonadati</taxon>
        <taxon>Pseudomonadota</taxon>
        <taxon>Gammaproteobacteria</taxon>
        <taxon>Methylococcales</taxon>
        <taxon>Crenotrichaceae</taxon>
        <taxon>Crenothrix</taxon>
    </lineage>
</organism>
<name>A0A1R4HIA2_9GAMM</name>
<dbReference type="SMART" id="SM00530">
    <property type="entry name" value="HTH_XRE"/>
    <property type="match status" value="1"/>
</dbReference>
<dbReference type="Proteomes" id="UP000195442">
    <property type="component" value="Unassembled WGS sequence"/>
</dbReference>
<dbReference type="EMBL" id="FUKJ01000447">
    <property type="protein sequence ID" value="SJM95955.1"/>
    <property type="molecule type" value="Genomic_DNA"/>
</dbReference>
<dbReference type="InterPro" id="IPR010982">
    <property type="entry name" value="Lambda_DNA-bd_dom_sf"/>
</dbReference>
<dbReference type="Pfam" id="PF01381">
    <property type="entry name" value="HTH_3"/>
    <property type="match status" value="1"/>
</dbReference>
<feature type="domain" description="HTH cro/C1-type" evidence="2">
    <location>
        <begin position="22"/>
        <end position="69"/>
    </location>
</feature>